<dbReference type="GO" id="GO:0003700">
    <property type="term" value="F:DNA-binding transcription factor activity"/>
    <property type="evidence" value="ECO:0007669"/>
    <property type="project" value="InterPro"/>
</dbReference>
<dbReference type="Gene3D" id="1.10.10.10">
    <property type="entry name" value="Winged helix-like DNA-binding domain superfamily/Winged helix DNA-binding domain"/>
    <property type="match status" value="1"/>
</dbReference>
<dbReference type="RefSeq" id="WP_203818080.1">
    <property type="nucleotide sequence ID" value="NZ_BAAABP010000058.1"/>
</dbReference>
<dbReference type="PANTHER" id="PTHR33164">
    <property type="entry name" value="TRANSCRIPTIONAL REGULATOR, MARR FAMILY"/>
    <property type="match status" value="1"/>
</dbReference>
<gene>
    <name evidence="2" type="ORF">Afe05nite_34040</name>
</gene>
<dbReference type="PANTHER" id="PTHR33164:SF57">
    <property type="entry name" value="MARR-FAMILY TRANSCRIPTIONAL REGULATOR"/>
    <property type="match status" value="1"/>
</dbReference>
<keyword evidence="3" id="KW-1185">Reference proteome</keyword>
<dbReference type="AlphaFoldDB" id="A0A919J0P1"/>
<name>A0A919J0P1_9ACTN</name>
<evidence type="ECO:0000313" key="2">
    <source>
        <dbReference type="EMBL" id="GIE11564.1"/>
    </source>
</evidence>
<evidence type="ECO:0000313" key="3">
    <source>
        <dbReference type="Proteomes" id="UP000598174"/>
    </source>
</evidence>
<dbReference type="InterPro" id="IPR036390">
    <property type="entry name" value="WH_DNA-bd_sf"/>
</dbReference>
<dbReference type="Pfam" id="PF12802">
    <property type="entry name" value="MarR_2"/>
    <property type="match status" value="1"/>
</dbReference>
<protein>
    <recommendedName>
        <fullName evidence="1">HTH marR-type domain-containing protein</fullName>
    </recommendedName>
</protein>
<comment type="caution">
    <text evidence="2">The sequence shown here is derived from an EMBL/GenBank/DDBJ whole genome shotgun (WGS) entry which is preliminary data.</text>
</comment>
<dbReference type="InterPro" id="IPR000835">
    <property type="entry name" value="HTH_MarR-typ"/>
</dbReference>
<dbReference type="GO" id="GO:0006950">
    <property type="term" value="P:response to stress"/>
    <property type="evidence" value="ECO:0007669"/>
    <property type="project" value="TreeGrafter"/>
</dbReference>
<dbReference type="InterPro" id="IPR039422">
    <property type="entry name" value="MarR/SlyA-like"/>
</dbReference>
<dbReference type="PRINTS" id="PR00598">
    <property type="entry name" value="HTHMARR"/>
</dbReference>
<dbReference type="EMBL" id="BOMM01000029">
    <property type="protein sequence ID" value="GIE11564.1"/>
    <property type="molecule type" value="Genomic_DNA"/>
</dbReference>
<sequence>MKGEQGTDQIIATALVQIRRDQQRRHLQRRAAEGDSAAASASNAARYRYLDALDDSPAGLPISEIADAIGVDRPRASRLTTQLLDEGYVEREPAPGDSRYALIRLTSAGEEFVAGVQENRRRAVAEALADFTAEEAHTLAELLTRFVDAWPRDPGAHTRT</sequence>
<dbReference type="Proteomes" id="UP000598174">
    <property type="component" value="Unassembled WGS sequence"/>
</dbReference>
<proteinExistence type="predicted"/>
<feature type="domain" description="HTH marR-type" evidence="1">
    <location>
        <begin position="8"/>
        <end position="148"/>
    </location>
</feature>
<accession>A0A919J0P1</accession>
<reference evidence="2" key="1">
    <citation type="submission" date="2021-01" db="EMBL/GenBank/DDBJ databases">
        <title>Whole genome shotgun sequence of Actinoplanes ferrugineus NBRC 15555.</title>
        <authorList>
            <person name="Komaki H."/>
            <person name="Tamura T."/>
        </authorList>
    </citation>
    <scope>NUCLEOTIDE SEQUENCE</scope>
    <source>
        <strain evidence="2">NBRC 15555</strain>
    </source>
</reference>
<dbReference type="InterPro" id="IPR036388">
    <property type="entry name" value="WH-like_DNA-bd_sf"/>
</dbReference>
<dbReference type="SUPFAM" id="SSF46785">
    <property type="entry name" value="Winged helix' DNA-binding domain"/>
    <property type="match status" value="1"/>
</dbReference>
<dbReference type="SMART" id="SM00347">
    <property type="entry name" value="HTH_MARR"/>
    <property type="match status" value="1"/>
</dbReference>
<evidence type="ECO:0000259" key="1">
    <source>
        <dbReference type="PROSITE" id="PS50995"/>
    </source>
</evidence>
<organism evidence="2 3">
    <name type="scientific">Paractinoplanes ferrugineus</name>
    <dbReference type="NCBI Taxonomy" id="113564"/>
    <lineage>
        <taxon>Bacteria</taxon>
        <taxon>Bacillati</taxon>
        <taxon>Actinomycetota</taxon>
        <taxon>Actinomycetes</taxon>
        <taxon>Micromonosporales</taxon>
        <taxon>Micromonosporaceae</taxon>
        <taxon>Paractinoplanes</taxon>
    </lineage>
</organism>
<dbReference type="PROSITE" id="PS50995">
    <property type="entry name" value="HTH_MARR_2"/>
    <property type="match status" value="1"/>
</dbReference>